<organism evidence="1 2">
    <name type="scientific">Pseudoponticoccus marisrubri</name>
    <dbReference type="NCBI Taxonomy" id="1685382"/>
    <lineage>
        <taxon>Bacteria</taxon>
        <taxon>Pseudomonadati</taxon>
        <taxon>Pseudomonadota</taxon>
        <taxon>Alphaproteobacteria</taxon>
        <taxon>Rhodobacterales</taxon>
        <taxon>Roseobacteraceae</taxon>
        <taxon>Pseudoponticoccus</taxon>
    </lineage>
</organism>
<accession>A0A0W7WEA3</accession>
<sequence>MPGVSTAAIHATLERSRPTLGQGVLLLPAVGRFQWWRAHVTNMTTAPVDSFPEAQQLALDGIRRNAERIAVWMAKRPEHTIIVSDEALLADRLAHPGGSTLFDWGARILPAVTEAFAAFDLTYVIYAGDEERWLNDCYRRHAVTEGRASGFRDWHDTLPETLSLTDGLDRLDAVAGAPLYRVTPQEEERAGRAPGSMLLRQAGLVPDPVAPAVLSIRAAGDGVERVVLHVGTHKTGTTSIQVTCHENREALADQGLFYPDLGSPGRHAALSVPFHETLVPRQFHHLFGTDKAVMDEVAQGYWDMVAQQLWQRPGTRTLLLSTEYFTRIDRHDALVAQLRRLCPEARIEAICYLRPAPGYYLSDLQQHLLASGRVDWPVNLDWASHMRAWAATMPLTTRAFEPAALTAGDAVTDFLTWMAGDGPVPELPSSRRNESLSAEAMEILRSYRRTLYPDREDVFTQDSIRLRRLLQEMDARLPGPQGKARATLWPEVRDLAILRNAADLAELRDTFGVTFSDPALYDTAAAEARLAESGLKLSANPSLRRIVRISSRRLEQLHMHLLHELVEKPPHA</sequence>
<dbReference type="Proteomes" id="UP000054396">
    <property type="component" value="Unassembled WGS sequence"/>
</dbReference>
<gene>
    <name evidence="1" type="ORF">AVJ23_20010</name>
</gene>
<protein>
    <submittedName>
        <fullName evidence="1">Uncharacterized protein</fullName>
    </submittedName>
</protein>
<dbReference type="STRING" id="1685382.AVJ23_20010"/>
<dbReference type="InterPro" id="IPR027417">
    <property type="entry name" value="P-loop_NTPase"/>
</dbReference>
<evidence type="ECO:0000313" key="1">
    <source>
        <dbReference type="EMBL" id="KUF08976.1"/>
    </source>
</evidence>
<dbReference type="SUPFAM" id="SSF52540">
    <property type="entry name" value="P-loop containing nucleoside triphosphate hydrolases"/>
    <property type="match status" value="1"/>
</dbReference>
<name>A0A0W7WEA3_9RHOB</name>
<reference evidence="1 2" key="1">
    <citation type="submission" date="2015-12" db="EMBL/GenBank/DDBJ databases">
        <authorList>
            <person name="Shamseldin A."/>
            <person name="Moawad H."/>
            <person name="Abd El-Rahim W.M."/>
            <person name="Sadowsky M.J."/>
        </authorList>
    </citation>
    <scope>NUCLEOTIDE SEQUENCE [LARGE SCALE GENOMIC DNA]</scope>
    <source>
        <strain evidence="1 2">SJ5A-1</strain>
    </source>
</reference>
<proteinExistence type="predicted"/>
<evidence type="ECO:0000313" key="2">
    <source>
        <dbReference type="Proteomes" id="UP000054396"/>
    </source>
</evidence>
<keyword evidence="2" id="KW-1185">Reference proteome</keyword>
<dbReference type="AlphaFoldDB" id="A0A0W7WEA3"/>
<dbReference type="EMBL" id="LPXO01000019">
    <property type="protein sequence ID" value="KUF08976.1"/>
    <property type="molecule type" value="Genomic_DNA"/>
</dbReference>
<comment type="caution">
    <text evidence="1">The sequence shown here is derived from an EMBL/GenBank/DDBJ whole genome shotgun (WGS) entry which is preliminary data.</text>
</comment>